<keyword evidence="3" id="KW-1133">Transmembrane helix</keyword>
<organism evidence="4 5">
    <name type="scientific">Acinetobacter sichuanensis</name>
    <dbReference type="NCBI Taxonomy" id="2136183"/>
    <lineage>
        <taxon>Bacteria</taxon>
        <taxon>Pseudomonadati</taxon>
        <taxon>Pseudomonadota</taxon>
        <taxon>Gammaproteobacteria</taxon>
        <taxon>Moraxellales</taxon>
        <taxon>Moraxellaceae</taxon>
        <taxon>Acinetobacter</taxon>
    </lineage>
</organism>
<gene>
    <name evidence="4" type="ORF">C9E89_011040</name>
</gene>
<reference evidence="4 5" key="1">
    <citation type="submission" date="2018-08" db="EMBL/GenBank/DDBJ databases">
        <title>The draft genome of Acinetobacter sichuanensis strain WCHAc060041.</title>
        <authorList>
            <person name="Qin J."/>
            <person name="Feng Y."/>
            <person name="Zong Z."/>
        </authorList>
    </citation>
    <scope>NUCLEOTIDE SEQUENCE [LARGE SCALE GENOMIC DNA]</scope>
    <source>
        <strain evidence="4 5">WCHAc060041</strain>
    </source>
</reference>
<proteinExistence type="predicted"/>
<keyword evidence="3" id="KW-0472">Membrane</keyword>
<feature type="transmembrane region" description="Helical" evidence="3">
    <location>
        <begin position="43"/>
        <end position="65"/>
    </location>
</feature>
<comment type="caution">
    <text evidence="4">The sequence shown here is derived from an EMBL/GenBank/DDBJ whole genome shotgun (WGS) entry which is preliminary data.</text>
</comment>
<dbReference type="OrthoDB" id="9802133at2"/>
<evidence type="ECO:0000256" key="3">
    <source>
        <dbReference type="SAM" id="Phobius"/>
    </source>
</evidence>
<evidence type="ECO:0000256" key="2">
    <source>
        <dbReference type="SAM" id="MobiDB-lite"/>
    </source>
</evidence>
<keyword evidence="3" id="KW-0812">Transmembrane</keyword>
<evidence type="ECO:0000313" key="4">
    <source>
        <dbReference type="EMBL" id="RFC83518.1"/>
    </source>
</evidence>
<evidence type="ECO:0000313" key="5">
    <source>
        <dbReference type="Proteomes" id="UP000240957"/>
    </source>
</evidence>
<dbReference type="Pfam" id="PF04350">
    <property type="entry name" value="PilO"/>
    <property type="match status" value="1"/>
</dbReference>
<dbReference type="Proteomes" id="UP000240957">
    <property type="component" value="Unassembled WGS sequence"/>
</dbReference>
<dbReference type="AlphaFoldDB" id="A0A371YPX1"/>
<dbReference type="GO" id="GO:0043107">
    <property type="term" value="P:type IV pilus-dependent motility"/>
    <property type="evidence" value="ECO:0007669"/>
    <property type="project" value="InterPro"/>
</dbReference>
<dbReference type="Gene3D" id="3.30.70.60">
    <property type="match status" value="1"/>
</dbReference>
<accession>A0A371YPX1</accession>
<dbReference type="GO" id="GO:0043683">
    <property type="term" value="P:type IV pilus assembly"/>
    <property type="evidence" value="ECO:0007669"/>
    <property type="project" value="InterPro"/>
</dbReference>
<evidence type="ECO:0008006" key="6">
    <source>
        <dbReference type="Google" id="ProtNLM"/>
    </source>
</evidence>
<feature type="region of interest" description="Disordered" evidence="2">
    <location>
        <begin position="231"/>
        <end position="268"/>
    </location>
</feature>
<dbReference type="InterPro" id="IPR007445">
    <property type="entry name" value="PilO"/>
</dbReference>
<evidence type="ECO:0000256" key="1">
    <source>
        <dbReference type="SAM" id="Coils"/>
    </source>
</evidence>
<feature type="compositionally biased region" description="Low complexity" evidence="2">
    <location>
        <begin position="239"/>
        <end position="268"/>
    </location>
</feature>
<dbReference type="PANTHER" id="PTHR39555">
    <property type="entry name" value="FIMBRIAL ASSEMBLY PROTEIN PILO-LIKE PROTEIN-RELATED"/>
    <property type="match status" value="1"/>
</dbReference>
<sequence>MSRQELDKIDSVKDTPKKKSMSVDKFFQQFNTLDMNNYGSWPISVKITCWLFILFVVCAIGYFLVIKPKLDAIDSARAQEQTLLNEFKEKDSKLRNLQQYQAQLQQMQIDFTQQLEQLPKETEVPDLVEDINMTGVNSGLKFKNIRLENEVRQEFFIEQPIAIEATGDYHSFGRFVSSVAALPRIVTLHDFTITAEQAKDSKSDVPSVNYSLKAKTYRYIGTDIETVKTDNTTQAGVNAPAVPSSSASPAATSSSSDSSNTTSKTGRK</sequence>
<dbReference type="InterPro" id="IPR014717">
    <property type="entry name" value="Transl_elong_EF1B/ribsomal_bS6"/>
</dbReference>
<name>A0A371YPX1_9GAMM</name>
<protein>
    <recommendedName>
        <fullName evidence="6">Pilus assembly protein PilO</fullName>
    </recommendedName>
</protein>
<dbReference type="PANTHER" id="PTHR39555:SF1">
    <property type="entry name" value="TYPE IV PILUS INNER MEMBRANE COMPONENT PILO"/>
    <property type="match status" value="1"/>
</dbReference>
<dbReference type="EMBL" id="PYIX02000016">
    <property type="protein sequence ID" value="RFC83518.1"/>
    <property type="molecule type" value="Genomic_DNA"/>
</dbReference>
<keyword evidence="1" id="KW-0175">Coiled coil</keyword>
<feature type="coiled-coil region" evidence="1">
    <location>
        <begin position="90"/>
        <end position="117"/>
    </location>
</feature>